<name>A0A7S2R948_9STRA</name>
<evidence type="ECO:0000313" key="3">
    <source>
        <dbReference type="EMBL" id="CAD9664358.1"/>
    </source>
</evidence>
<evidence type="ECO:0000256" key="2">
    <source>
        <dbReference type="SAM" id="Phobius"/>
    </source>
</evidence>
<accession>A0A7S2R948</accession>
<feature type="transmembrane region" description="Helical" evidence="2">
    <location>
        <begin position="30"/>
        <end position="51"/>
    </location>
</feature>
<keyword evidence="2" id="KW-1133">Transmembrane helix</keyword>
<gene>
    <name evidence="3" type="ORF">EANT1437_LOCUS5120</name>
</gene>
<protein>
    <submittedName>
        <fullName evidence="3">Uncharacterized protein</fullName>
    </submittedName>
</protein>
<feature type="region of interest" description="Disordered" evidence="1">
    <location>
        <begin position="87"/>
        <end position="119"/>
    </location>
</feature>
<proteinExistence type="predicted"/>
<dbReference type="EMBL" id="HBHI01009968">
    <property type="protein sequence ID" value="CAD9664358.1"/>
    <property type="molecule type" value="Transcribed_RNA"/>
</dbReference>
<evidence type="ECO:0000256" key="1">
    <source>
        <dbReference type="SAM" id="MobiDB-lite"/>
    </source>
</evidence>
<keyword evidence="2" id="KW-0812">Transmembrane</keyword>
<reference evidence="3" key="1">
    <citation type="submission" date="2021-01" db="EMBL/GenBank/DDBJ databases">
        <authorList>
            <person name="Corre E."/>
            <person name="Pelletier E."/>
            <person name="Niang G."/>
            <person name="Scheremetjew M."/>
            <person name="Finn R."/>
            <person name="Kale V."/>
            <person name="Holt S."/>
            <person name="Cochrane G."/>
            <person name="Meng A."/>
            <person name="Brown T."/>
            <person name="Cohen L."/>
        </authorList>
    </citation>
    <scope>NUCLEOTIDE SEQUENCE</scope>
    <source>
        <strain evidence="3">CCMP1452</strain>
    </source>
</reference>
<keyword evidence="2" id="KW-0472">Membrane</keyword>
<organism evidence="3">
    <name type="scientific">Eucampia antarctica</name>
    <dbReference type="NCBI Taxonomy" id="49252"/>
    <lineage>
        <taxon>Eukaryota</taxon>
        <taxon>Sar</taxon>
        <taxon>Stramenopiles</taxon>
        <taxon>Ochrophyta</taxon>
        <taxon>Bacillariophyta</taxon>
        <taxon>Mediophyceae</taxon>
        <taxon>Biddulphiophycidae</taxon>
        <taxon>Hemiaulales</taxon>
        <taxon>Hemiaulaceae</taxon>
        <taxon>Eucampia</taxon>
    </lineage>
</organism>
<sequence>MSTNPNGNIFFTRENLVLSLPLITLCTSYAYFKFIPLDIGLPILSGLYILYKIYSSLRYRAIEKKEQKIANLDEALLKELAADEFEEEEKNTKKNVKKQNQKTEKARQRLAAGKKANKK</sequence>
<dbReference type="AlphaFoldDB" id="A0A7S2R948"/>